<comment type="subcellular location">
    <subcellularLocation>
        <location evidence="1">Membrane</location>
        <topology evidence="1">Multi-pass membrane protein</topology>
    </subcellularLocation>
</comment>
<evidence type="ECO:0000313" key="9">
    <source>
        <dbReference type="Proteomes" id="UP000799772"/>
    </source>
</evidence>
<evidence type="ECO:0000256" key="6">
    <source>
        <dbReference type="SAM" id="MobiDB-lite"/>
    </source>
</evidence>
<comment type="caution">
    <text evidence="8">The sequence shown here is derived from an EMBL/GenBank/DDBJ whole genome shotgun (WGS) entry which is preliminary data.</text>
</comment>
<proteinExistence type="predicted"/>
<dbReference type="Gene3D" id="1.20.1740.10">
    <property type="entry name" value="Amino acid/polyamine transporter I"/>
    <property type="match status" value="1"/>
</dbReference>
<feature type="transmembrane region" description="Helical" evidence="7">
    <location>
        <begin position="502"/>
        <end position="522"/>
    </location>
</feature>
<protein>
    <submittedName>
        <fullName evidence="8">Amino acid transporter-like protein</fullName>
    </submittedName>
</protein>
<feature type="transmembrane region" description="Helical" evidence="7">
    <location>
        <begin position="189"/>
        <end position="209"/>
    </location>
</feature>
<feature type="region of interest" description="Disordered" evidence="6">
    <location>
        <begin position="546"/>
        <end position="568"/>
    </location>
</feature>
<feature type="transmembrane region" description="Helical" evidence="7">
    <location>
        <begin position="301"/>
        <end position="324"/>
    </location>
</feature>
<feature type="transmembrane region" description="Helical" evidence="7">
    <location>
        <begin position="428"/>
        <end position="452"/>
    </location>
</feature>
<accession>A0A9P4M6Q8</accession>
<feature type="compositionally biased region" description="Basic and acidic residues" evidence="6">
    <location>
        <begin position="558"/>
        <end position="568"/>
    </location>
</feature>
<evidence type="ECO:0000313" key="8">
    <source>
        <dbReference type="EMBL" id="KAF2099941.1"/>
    </source>
</evidence>
<keyword evidence="3 7" id="KW-0812">Transmembrane</keyword>
<evidence type="ECO:0000256" key="3">
    <source>
        <dbReference type="ARBA" id="ARBA00022692"/>
    </source>
</evidence>
<feature type="transmembrane region" description="Helical" evidence="7">
    <location>
        <begin position="263"/>
        <end position="281"/>
    </location>
</feature>
<keyword evidence="5 7" id="KW-0472">Membrane</keyword>
<feature type="transmembrane region" description="Helical" evidence="7">
    <location>
        <begin position="216"/>
        <end position="237"/>
    </location>
</feature>
<dbReference type="AlphaFoldDB" id="A0A9P4M6Q8"/>
<dbReference type="PANTHER" id="PTHR45649">
    <property type="entry name" value="AMINO-ACID PERMEASE BAT1"/>
    <property type="match status" value="1"/>
</dbReference>
<feature type="transmembrane region" description="Helical" evidence="7">
    <location>
        <begin position="101"/>
        <end position="118"/>
    </location>
</feature>
<evidence type="ECO:0000256" key="1">
    <source>
        <dbReference type="ARBA" id="ARBA00004141"/>
    </source>
</evidence>
<feature type="transmembrane region" description="Helical" evidence="7">
    <location>
        <begin position="402"/>
        <end position="422"/>
    </location>
</feature>
<dbReference type="PANTHER" id="PTHR45649:SF29">
    <property type="entry name" value="AMINO ACID TRANSPORTER (EUROFUNG)"/>
    <property type="match status" value="1"/>
</dbReference>
<dbReference type="FunFam" id="1.20.1740.10:FF:000046">
    <property type="entry name" value="Amino-acid permease, putative"/>
    <property type="match status" value="1"/>
</dbReference>
<sequence>MGDTQRNASVVSAGGTRHTVNENSLHVTSIFTKRGEHAVIDHVADADEEVLVALGYKQEFKRDLTWIESFSVSFSVLGLLPSIASTLSYNLAYSGQAGSTWGWIVAGILIQSVVFGMAELCSSMPTAGGLYYATAVLAPEGWGPFASWVVGWSNFAGFATGPCSVNYALAAMIIAAAEIGNPDYVGKDWHLYLVFLLILLIQGLLTMNATKFLGQLNIVGTIVNMGVLIIFCIWLPASSINRPKFNDNDTVWVNIENGTEWPVGWSVIMGFLSVIWTMSGYDTPFHLSEECSNANIAGPRAIVMTGQLGLYLGFAIILVIAYTVKDVADVVAGPYGQPMASLCVQVLGKKSGLAMFALNIIAQFFVGQGCTIAASRVIFAYSRDGAIPGSRWWSKVNSRTKTPVNSVWFVLTIAALLGLLLFASPVAIGAVFSIGAIGQYIAFVTPIGLKLFFAGDKFRPGPWHLGRWSKPIGAVAVGWLLLIIPALTFPSVKGKDLNDLTMNYTCLIYGGVMMFALLYYAFSGRKWFKGPRVNVEHLIHGEAGVLEGTESPSGSGERMPEKLPDKLV</sequence>
<gene>
    <name evidence="8" type="ORF">NA57DRAFT_65776</name>
</gene>
<evidence type="ECO:0000256" key="4">
    <source>
        <dbReference type="ARBA" id="ARBA00022989"/>
    </source>
</evidence>
<keyword evidence="9" id="KW-1185">Reference proteome</keyword>
<evidence type="ECO:0000256" key="5">
    <source>
        <dbReference type="ARBA" id="ARBA00023136"/>
    </source>
</evidence>
<keyword evidence="4 7" id="KW-1133">Transmembrane helix</keyword>
<feature type="transmembrane region" description="Helical" evidence="7">
    <location>
        <begin position="130"/>
        <end position="150"/>
    </location>
</feature>
<dbReference type="GO" id="GO:0016020">
    <property type="term" value="C:membrane"/>
    <property type="evidence" value="ECO:0007669"/>
    <property type="project" value="UniProtKB-SubCell"/>
</dbReference>
<dbReference type="OrthoDB" id="4476201at2759"/>
<dbReference type="EMBL" id="ML978125">
    <property type="protein sequence ID" value="KAF2099941.1"/>
    <property type="molecule type" value="Genomic_DNA"/>
</dbReference>
<dbReference type="GO" id="GO:0015101">
    <property type="term" value="F:organic cation transmembrane transporter activity"/>
    <property type="evidence" value="ECO:0007669"/>
    <property type="project" value="UniProtKB-ARBA"/>
</dbReference>
<dbReference type="Proteomes" id="UP000799772">
    <property type="component" value="Unassembled WGS sequence"/>
</dbReference>
<dbReference type="PIRSF" id="PIRSF006060">
    <property type="entry name" value="AA_transporter"/>
    <property type="match status" value="1"/>
</dbReference>
<feature type="transmembrane region" description="Helical" evidence="7">
    <location>
        <begin position="472"/>
        <end position="490"/>
    </location>
</feature>
<dbReference type="Pfam" id="PF13520">
    <property type="entry name" value="AA_permease_2"/>
    <property type="match status" value="1"/>
</dbReference>
<organism evidence="8 9">
    <name type="scientific">Rhizodiscina lignyota</name>
    <dbReference type="NCBI Taxonomy" id="1504668"/>
    <lineage>
        <taxon>Eukaryota</taxon>
        <taxon>Fungi</taxon>
        <taxon>Dikarya</taxon>
        <taxon>Ascomycota</taxon>
        <taxon>Pezizomycotina</taxon>
        <taxon>Dothideomycetes</taxon>
        <taxon>Pleosporomycetidae</taxon>
        <taxon>Aulographales</taxon>
        <taxon>Rhizodiscinaceae</taxon>
        <taxon>Rhizodiscina</taxon>
    </lineage>
</organism>
<dbReference type="InterPro" id="IPR002293">
    <property type="entry name" value="AA/rel_permease1"/>
</dbReference>
<name>A0A9P4M6Q8_9PEZI</name>
<evidence type="ECO:0000256" key="7">
    <source>
        <dbReference type="SAM" id="Phobius"/>
    </source>
</evidence>
<reference evidence="8" key="1">
    <citation type="journal article" date="2020" name="Stud. Mycol.">
        <title>101 Dothideomycetes genomes: a test case for predicting lifestyles and emergence of pathogens.</title>
        <authorList>
            <person name="Haridas S."/>
            <person name="Albert R."/>
            <person name="Binder M."/>
            <person name="Bloem J."/>
            <person name="Labutti K."/>
            <person name="Salamov A."/>
            <person name="Andreopoulos B."/>
            <person name="Baker S."/>
            <person name="Barry K."/>
            <person name="Bills G."/>
            <person name="Bluhm B."/>
            <person name="Cannon C."/>
            <person name="Castanera R."/>
            <person name="Culley D."/>
            <person name="Daum C."/>
            <person name="Ezra D."/>
            <person name="Gonzalez J."/>
            <person name="Henrissat B."/>
            <person name="Kuo A."/>
            <person name="Liang C."/>
            <person name="Lipzen A."/>
            <person name="Lutzoni F."/>
            <person name="Magnuson J."/>
            <person name="Mondo S."/>
            <person name="Nolan M."/>
            <person name="Ohm R."/>
            <person name="Pangilinan J."/>
            <person name="Park H.-J."/>
            <person name="Ramirez L."/>
            <person name="Alfaro M."/>
            <person name="Sun H."/>
            <person name="Tritt A."/>
            <person name="Yoshinaga Y."/>
            <person name="Zwiers L.-H."/>
            <person name="Turgeon B."/>
            <person name="Goodwin S."/>
            <person name="Spatafora J."/>
            <person name="Crous P."/>
            <person name="Grigoriev I."/>
        </authorList>
    </citation>
    <scope>NUCLEOTIDE SEQUENCE</scope>
    <source>
        <strain evidence="8">CBS 133067</strain>
    </source>
</reference>
<evidence type="ECO:0000256" key="2">
    <source>
        <dbReference type="ARBA" id="ARBA00022448"/>
    </source>
</evidence>
<feature type="transmembrane region" description="Helical" evidence="7">
    <location>
        <begin position="66"/>
        <end position="89"/>
    </location>
</feature>
<keyword evidence="2" id="KW-0813">Transport</keyword>